<evidence type="ECO:0000313" key="1">
    <source>
        <dbReference type="EMBL" id="MDI6103794.1"/>
    </source>
</evidence>
<comment type="caution">
    <text evidence="1">The sequence shown here is derived from an EMBL/GenBank/DDBJ whole genome shotgun (WGS) entry which is preliminary data.</text>
</comment>
<dbReference type="Proteomes" id="UP001241758">
    <property type="component" value="Unassembled WGS sequence"/>
</dbReference>
<evidence type="ECO:0000313" key="2">
    <source>
        <dbReference type="Proteomes" id="UP001241758"/>
    </source>
</evidence>
<name>A0ABT6WVM5_9ACTN</name>
<sequence length="69" mass="7871">MIAFDYRDYGPDGEPRVVHIDQKADYRITVPAPDVVSLVQALRPDSDYDDDRARRKELDEMTLGLVTCS</sequence>
<proteinExistence type="predicted"/>
<protein>
    <submittedName>
        <fullName evidence="1">Uncharacterized protein</fullName>
    </submittedName>
</protein>
<reference evidence="1 2" key="1">
    <citation type="submission" date="2023-05" db="EMBL/GenBank/DDBJ databases">
        <title>Actinoplanes sp. NEAU-A12 genome sequencing.</title>
        <authorList>
            <person name="Wang Z.-S."/>
        </authorList>
    </citation>
    <scope>NUCLEOTIDE SEQUENCE [LARGE SCALE GENOMIC DNA]</scope>
    <source>
        <strain evidence="1 2">NEAU-A12</strain>
    </source>
</reference>
<gene>
    <name evidence="1" type="ORF">QLQ12_34790</name>
</gene>
<dbReference type="EMBL" id="JASCTH010000027">
    <property type="protein sequence ID" value="MDI6103794.1"/>
    <property type="molecule type" value="Genomic_DNA"/>
</dbReference>
<keyword evidence="2" id="KW-1185">Reference proteome</keyword>
<accession>A0ABT6WVM5</accession>
<organism evidence="1 2">
    <name type="scientific">Actinoplanes sandaracinus</name>
    <dbReference type="NCBI Taxonomy" id="3045177"/>
    <lineage>
        <taxon>Bacteria</taxon>
        <taxon>Bacillati</taxon>
        <taxon>Actinomycetota</taxon>
        <taxon>Actinomycetes</taxon>
        <taxon>Micromonosporales</taxon>
        <taxon>Micromonosporaceae</taxon>
        <taxon>Actinoplanes</taxon>
    </lineage>
</organism>